<keyword evidence="1" id="KW-0812">Transmembrane</keyword>
<feature type="transmembrane region" description="Helical" evidence="1">
    <location>
        <begin position="271"/>
        <end position="294"/>
    </location>
</feature>
<evidence type="ECO:0000313" key="3">
    <source>
        <dbReference type="Proteomes" id="UP000603200"/>
    </source>
</evidence>
<reference evidence="2 3" key="1">
    <citation type="submission" date="2021-01" db="EMBL/GenBank/DDBJ databases">
        <title>Whole genome shotgun sequence of Actinoplanes humidus NBRC 14915.</title>
        <authorList>
            <person name="Komaki H."/>
            <person name="Tamura T."/>
        </authorList>
    </citation>
    <scope>NUCLEOTIDE SEQUENCE [LARGE SCALE GENOMIC DNA]</scope>
    <source>
        <strain evidence="2 3">NBRC 14915</strain>
    </source>
</reference>
<feature type="transmembrane region" description="Helical" evidence="1">
    <location>
        <begin position="162"/>
        <end position="184"/>
    </location>
</feature>
<keyword evidence="1" id="KW-1133">Transmembrane helix</keyword>
<organism evidence="2 3">
    <name type="scientific">Winogradskya humida</name>
    <dbReference type="NCBI Taxonomy" id="113566"/>
    <lineage>
        <taxon>Bacteria</taxon>
        <taxon>Bacillati</taxon>
        <taxon>Actinomycetota</taxon>
        <taxon>Actinomycetes</taxon>
        <taxon>Micromonosporales</taxon>
        <taxon>Micromonosporaceae</taxon>
        <taxon>Winogradskya</taxon>
    </lineage>
</organism>
<evidence type="ECO:0000313" key="2">
    <source>
        <dbReference type="EMBL" id="GIE24563.1"/>
    </source>
</evidence>
<keyword evidence="1" id="KW-0472">Membrane</keyword>
<name>A0ABQ4A1S6_9ACTN</name>
<accession>A0ABQ4A1S6</accession>
<feature type="transmembrane region" description="Helical" evidence="1">
    <location>
        <begin position="21"/>
        <end position="42"/>
    </location>
</feature>
<sequence length="314" mass="33198">MSQTTRTTASSVQPRDRRPTRTGWIVAGSVAAGLLMALLWSFELVDSVIGANVADTVLGHDAKQDPIAGTVAALAFAFVSGFAGTFTACNIAMVAAVGPMSRLELPDGPRAGAGWRVLLRPLGLLAAGMVAVSACYGFAGVLLGERLPQLSTDRVGDFPVRLIQSSVVFGVIGLALIYLGLAALGVLPDVFRRRPAARVVTLGALIGGFLIGRPYPLFNKLFHWAVDEGNPFYGALAFVLQSLGNILVVSVAFALLLLVTRGRFVSWLARSPRATAIVTGGLLLALGVFTVVYWDLRVPSNFGGGWFPVMPYNR</sequence>
<evidence type="ECO:0000256" key="1">
    <source>
        <dbReference type="SAM" id="Phobius"/>
    </source>
</evidence>
<gene>
    <name evidence="2" type="ORF">Ahu01nite_076650</name>
</gene>
<keyword evidence="3" id="KW-1185">Reference proteome</keyword>
<comment type="caution">
    <text evidence="2">The sequence shown here is derived from an EMBL/GenBank/DDBJ whole genome shotgun (WGS) entry which is preliminary data.</text>
</comment>
<proteinExistence type="predicted"/>
<dbReference type="EMBL" id="BOMN01000111">
    <property type="protein sequence ID" value="GIE24563.1"/>
    <property type="molecule type" value="Genomic_DNA"/>
</dbReference>
<feature type="transmembrane region" description="Helical" evidence="1">
    <location>
        <begin position="118"/>
        <end position="142"/>
    </location>
</feature>
<feature type="transmembrane region" description="Helical" evidence="1">
    <location>
        <begin position="196"/>
        <end position="215"/>
    </location>
</feature>
<protein>
    <recommendedName>
        <fullName evidence="4">Cytochrome C biogenesis protein transmembrane region</fullName>
    </recommendedName>
</protein>
<dbReference type="Proteomes" id="UP000603200">
    <property type="component" value="Unassembled WGS sequence"/>
</dbReference>
<dbReference type="RefSeq" id="WP_203841571.1">
    <property type="nucleotide sequence ID" value="NZ_BAAATV010000019.1"/>
</dbReference>
<evidence type="ECO:0008006" key="4">
    <source>
        <dbReference type="Google" id="ProtNLM"/>
    </source>
</evidence>
<feature type="transmembrane region" description="Helical" evidence="1">
    <location>
        <begin position="71"/>
        <end position="97"/>
    </location>
</feature>
<feature type="transmembrane region" description="Helical" evidence="1">
    <location>
        <begin position="235"/>
        <end position="259"/>
    </location>
</feature>